<dbReference type="AlphaFoldDB" id="A0A644XS97"/>
<evidence type="ECO:0000313" key="1">
    <source>
        <dbReference type="EMBL" id="MPM18949.1"/>
    </source>
</evidence>
<organism evidence="1">
    <name type="scientific">bioreactor metagenome</name>
    <dbReference type="NCBI Taxonomy" id="1076179"/>
    <lineage>
        <taxon>unclassified sequences</taxon>
        <taxon>metagenomes</taxon>
        <taxon>ecological metagenomes</taxon>
    </lineage>
</organism>
<proteinExistence type="predicted"/>
<name>A0A644XS97_9ZZZZ</name>
<accession>A0A644XS97</accession>
<sequence>MFSLISNSTAEFPLPEAGVHAHQLVAHEMLQLPVAVILKVLLDAFALTFKLLIDSDKELLSVGLVLGSSFEQPHAATIKIAQIVYKKDLDIL</sequence>
<reference evidence="1" key="1">
    <citation type="submission" date="2019-08" db="EMBL/GenBank/DDBJ databases">
        <authorList>
            <person name="Kucharzyk K."/>
            <person name="Murdoch R.W."/>
            <person name="Higgins S."/>
            <person name="Loffler F."/>
        </authorList>
    </citation>
    <scope>NUCLEOTIDE SEQUENCE</scope>
</reference>
<comment type="caution">
    <text evidence="1">The sequence shown here is derived from an EMBL/GenBank/DDBJ whole genome shotgun (WGS) entry which is preliminary data.</text>
</comment>
<dbReference type="EMBL" id="VSSQ01003083">
    <property type="protein sequence ID" value="MPM18949.1"/>
    <property type="molecule type" value="Genomic_DNA"/>
</dbReference>
<protein>
    <submittedName>
        <fullName evidence="1">Uncharacterized protein</fullName>
    </submittedName>
</protein>
<gene>
    <name evidence="1" type="ORF">SDC9_65367</name>
</gene>